<feature type="repeat" description="WD" evidence="4">
    <location>
        <begin position="520"/>
        <end position="561"/>
    </location>
</feature>
<feature type="repeat" description="WD" evidence="4">
    <location>
        <begin position="391"/>
        <end position="432"/>
    </location>
</feature>
<dbReference type="PROSITE" id="PS50294">
    <property type="entry name" value="WD_REPEATS_REGION"/>
    <property type="match status" value="6"/>
</dbReference>
<dbReference type="Pfam" id="PF00069">
    <property type="entry name" value="Pkinase"/>
    <property type="match status" value="1"/>
</dbReference>
<dbReference type="InterPro" id="IPR036322">
    <property type="entry name" value="WD40_repeat_dom_sf"/>
</dbReference>
<dbReference type="PROSITE" id="PS00108">
    <property type="entry name" value="PROTEIN_KINASE_ST"/>
    <property type="match status" value="1"/>
</dbReference>
<name>A0AAI9X2W4_PENTH</name>
<evidence type="ECO:0000256" key="4">
    <source>
        <dbReference type="PROSITE-ProRule" id="PRU00221"/>
    </source>
</evidence>
<dbReference type="Pfam" id="PF00400">
    <property type="entry name" value="WD40"/>
    <property type="match status" value="7"/>
</dbReference>
<feature type="domain" description="Protein kinase" evidence="5">
    <location>
        <begin position="46"/>
        <end position="277"/>
    </location>
</feature>
<feature type="repeat" description="WD" evidence="4">
    <location>
        <begin position="562"/>
        <end position="603"/>
    </location>
</feature>
<feature type="repeat" description="WD" evidence="4">
    <location>
        <begin position="433"/>
        <end position="474"/>
    </location>
</feature>
<dbReference type="SUPFAM" id="SSF50978">
    <property type="entry name" value="WD40 repeat-like"/>
    <property type="match status" value="1"/>
</dbReference>
<accession>A0AAI9X2W4</accession>
<dbReference type="GO" id="GO:0000209">
    <property type="term" value="P:protein polyubiquitination"/>
    <property type="evidence" value="ECO:0007669"/>
    <property type="project" value="TreeGrafter"/>
</dbReference>
<evidence type="ECO:0000256" key="2">
    <source>
        <dbReference type="ARBA" id="ARBA00022737"/>
    </source>
</evidence>
<dbReference type="InterPro" id="IPR000719">
    <property type="entry name" value="Prot_kinase_dom"/>
</dbReference>
<dbReference type="Gene3D" id="1.10.510.10">
    <property type="entry name" value="Transferase(Phosphotransferase) domain 1"/>
    <property type="match status" value="1"/>
</dbReference>
<dbReference type="SMART" id="SM00220">
    <property type="entry name" value="S_TKc"/>
    <property type="match status" value="1"/>
</dbReference>
<dbReference type="PANTHER" id="PTHR15622">
    <property type="entry name" value="WD40 REPEAT PROTEIN"/>
    <property type="match status" value="1"/>
</dbReference>
<sequence>MPTIPDWVLDSKLETYFPPGSEYETVHTYYEQESLSQRPVRKSEHWQREKKIANGGFGEVWLERWTKGNSHGHDVRAIKQMEVRRQVDYGHQQYERCFVKSFGWYETEARLFIAMEYLELGDLQDYVFGQSQPLPEFEAQCIMSQILEGLDLMHENGYTHRDLKPNNILLRSCPPNDWWVKIADFGISKRVEDSLGKSTTMKGTFGYIAPELFGFTPKGTPYAVDIWAAGEIMVQILAKQPTFKHPGQPGVEFVLSLMHPTPAGRRSAKDALQHSWIDQPLPYNRKLAPLAYKEAHSTPSLDSVTEQFASWNTVKSPESPTTSAPSSMAGEFALSDTIKHPGAFETFIPKTEELESSSLQSSSNETIKFRPVQHKRRKSANTVRTMLFKTLGGHYGRVTSVAFSPDGKLVAFGSTDQRVKVWNTTTGAIHKTLEGHSRWVTSVAFSPDSKFVASGSRDTTVNVWNIPTGDIHRKLDGEMRKSNGGWVTSTAFSPDGIFLASAANDITLWNTTTGEIHRTIDGYLNMFNSVAFSPNALFLASGGHDNTVKLWNTITGDRHKTLDGHSGAVNSVAFSPDDTFVVSGSADNTVKLWNTMTGAIHKTLEGHSGGVNSVVFSPNGKSVASDDNTVKLWNTMTGTLRKTLEGHSGWLTSVAFSPDGRLVASGSMDHTIRLWNARF</sequence>
<proteinExistence type="predicted"/>
<dbReference type="InterPro" id="IPR015943">
    <property type="entry name" value="WD40/YVTN_repeat-like_dom_sf"/>
</dbReference>
<reference evidence="6" key="2">
    <citation type="journal article" date="2016" name="Fungal Biol.">
        <title>Ochratoxin A production by Penicillium thymicola.</title>
        <authorList>
            <person name="Nguyen H.D.T."/>
            <person name="McMullin D.R."/>
            <person name="Ponomareva E."/>
            <person name="Riley R."/>
            <person name="Pomraning K.R."/>
            <person name="Baker S.E."/>
            <person name="Seifert K.A."/>
        </authorList>
    </citation>
    <scope>NUCLEOTIDE SEQUENCE</scope>
    <source>
        <strain evidence="6">DAOM 180753</strain>
    </source>
</reference>
<evidence type="ECO:0000256" key="1">
    <source>
        <dbReference type="ARBA" id="ARBA00022574"/>
    </source>
</evidence>
<dbReference type="SUPFAM" id="SSF56112">
    <property type="entry name" value="Protein kinase-like (PK-like)"/>
    <property type="match status" value="1"/>
</dbReference>
<dbReference type="InterPro" id="IPR001680">
    <property type="entry name" value="WD40_rpt"/>
</dbReference>
<evidence type="ECO:0000259" key="5">
    <source>
        <dbReference type="PROSITE" id="PS50011"/>
    </source>
</evidence>
<dbReference type="PROSITE" id="PS00678">
    <property type="entry name" value="WD_REPEATS_1"/>
    <property type="match status" value="2"/>
</dbReference>
<keyword evidence="3" id="KW-0833">Ubl conjugation pathway</keyword>
<keyword evidence="2" id="KW-0677">Repeat</keyword>
<feature type="repeat" description="WD" evidence="4">
    <location>
        <begin position="644"/>
        <end position="679"/>
    </location>
</feature>
<reference evidence="6" key="1">
    <citation type="submission" date="2015-06" db="EMBL/GenBank/DDBJ databases">
        <authorList>
            <person name="Nguyen H."/>
        </authorList>
    </citation>
    <scope>NUCLEOTIDE SEQUENCE</scope>
    <source>
        <strain evidence="6">DAOM 180753</strain>
    </source>
</reference>
<dbReference type="SMART" id="SM00320">
    <property type="entry name" value="WD40"/>
    <property type="match status" value="7"/>
</dbReference>
<dbReference type="GO" id="GO:0004672">
    <property type="term" value="F:protein kinase activity"/>
    <property type="evidence" value="ECO:0007669"/>
    <property type="project" value="InterPro"/>
</dbReference>
<dbReference type="Proteomes" id="UP001227192">
    <property type="component" value="Unassembled WGS sequence"/>
</dbReference>
<dbReference type="PROSITE" id="PS50082">
    <property type="entry name" value="WD_REPEATS_2"/>
    <property type="match status" value="6"/>
</dbReference>
<keyword evidence="7" id="KW-1185">Reference proteome</keyword>
<gene>
    <name evidence="6" type="ORF">VN97_g11965</name>
</gene>
<dbReference type="PROSITE" id="PS50011">
    <property type="entry name" value="PROTEIN_KINASE_DOM"/>
    <property type="match status" value="1"/>
</dbReference>
<dbReference type="Gene3D" id="2.130.10.10">
    <property type="entry name" value="YVTN repeat-like/Quinoprotein amine dehydrogenase"/>
    <property type="match status" value="3"/>
</dbReference>
<dbReference type="InterPro" id="IPR019775">
    <property type="entry name" value="WD40_repeat_CS"/>
</dbReference>
<organism evidence="6 7">
    <name type="scientific">Penicillium thymicola</name>
    <dbReference type="NCBI Taxonomy" id="293382"/>
    <lineage>
        <taxon>Eukaryota</taxon>
        <taxon>Fungi</taxon>
        <taxon>Dikarya</taxon>
        <taxon>Ascomycota</taxon>
        <taxon>Pezizomycotina</taxon>
        <taxon>Eurotiomycetes</taxon>
        <taxon>Eurotiomycetidae</taxon>
        <taxon>Eurotiales</taxon>
        <taxon>Aspergillaceae</taxon>
        <taxon>Penicillium</taxon>
    </lineage>
</organism>
<dbReference type="InterPro" id="IPR011009">
    <property type="entry name" value="Kinase-like_dom_sf"/>
</dbReference>
<dbReference type="InterPro" id="IPR051983">
    <property type="entry name" value="WSB_SOCS-box_domain"/>
</dbReference>
<evidence type="ECO:0000256" key="3">
    <source>
        <dbReference type="ARBA" id="ARBA00022786"/>
    </source>
</evidence>
<dbReference type="CDD" id="cd00200">
    <property type="entry name" value="WD40"/>
    <property type="match status" value="1"/>
</dbReference>
<feature type="repeat" description="WD" evidence="4">
    <location>
        <begin position="604"/>
        <end position="643"/>
    </location>
</feature>
<dbReference type="PRINTS" id="PR00320">
    <property type="entry name" value="GPROTEINBRPT"/>
</dbReference>
<dbReference type="CDD" id="cd00180">
    <property type="entry name" value="PKc"/>
    <property type="match status" value="1"/>
</dbReference>
<dbReference type="EMBL" id="LACB01000759">
    <property type="protein sequence ID" value="KAJ9481513.1"/>
    <property type="molecule type" value="Genomic_DNA"/>
</dbReference>
<dbReference type="AlphaFoldDB" id="A0AAI9X2W4"/>
<dbReference type="InterPro" id="IPR008271">
    <property type="entry name" value="Ser/Thr_kinase_AS"/>
</dbReference>
<evidence type="ECO:0000313" key="7">
    <source>
        <dbReference type="Proteomes" id="UP001227192"/>
    </source>
</evidence>
<keyword evidence="1 4" id="KW-0853">WD repeat</keyword>
<dbReference type="GO" id="GO:0005524">
    <property type="term" value="F:ATP binding"/>
    <property type="evidence" value="ECO:0007669"/>
    <property type="project" value="InterPro"/>
</dbReference>
<evidence type="ECO:0000313" key="6">
    <source>
        <dbReference type="EMBL" id="KAJ9481513.1"/>
    </source>
</evidence>
<protein>
    <recommendedName>
        <fullName evidence="5">Protein kinase domain-containing protein</fullName>
    </recommendedName>
</protein>
<dbReference type="PANTHER" id="PTHR15622:SF2">
    <property type="entry name" value="U4_U6 SMALL NUCLEAR RIBONUCLEOPROTEIN PRP4"/>
    <property type="match status" value="1"/>
</dbReference>
<comment type="caution">
    <text evidence="6">The sequence shown here is derived from an EMBL/GenBank/DDBJ whole genome shotgun (WGS) entry which is preliminary data.</text>
</comment>
<dbReference type="InterPro" id="IPR020472">
    <property type="entry name" value="WD40_PAC1"/>
</dbReference>